<dbReference type="Proteomes" id="UP001165124">
    <property type="component" value="Unassembled WGS sequence"/>
</dbReference>
<feature type="region of interest" description="Disordered" evidence="1">
    <location>
        <begin position="33"/>
        <end position="70"/>
    </location>
</feature>
<protein>
    <submittedName>
        <fullName evidence="2">Uncharacterized protein</fullName>
    </submittedName>
</protein>
<organism evidence="2 3">
    <name type="scientific">Actinomadura rubrobrunea</name>
    <dbReference type="NCBI Taxonomy" id="115335"/>
    <lineage>
        <taxon>Bacteria</taxon>
        <taxon>Bacillati</taxon>
        <taxon>Actinomycetota</taxon>
        <taxon>Actinomycetes</taxon>
        <taxon>Streptosporangiales</taxon>
        <taxon>Thermomonosporaceae</taxon>
        <taxon>Actinomadura</taxon>
    </lineage>
</organism>
<evidence type="ECO:0000256" key="1">
    <source>
        <dbReference type="SAM" id="MobiDB-lite"/>
    </source>
</evidence>
<reference evidence="2" key="1">
    <citation type="submission" date="2023-02" db="EMBL/GenBank/DDBJ databases">
        <title>Actinomadura rubrobrunea NBRC 14622.</title>
        <authorList>
            <person name="Ichikawa N."/>
            <person name="Sato H."/>
            <person name="Tonouchi N."/>
        </authorList>
    </citation>
    <scope>NUCLEOTIDE SEQUENCE</scope>
    <source>
        <strain evidence="2">NBRC 14622</strain>
    </source>
</reference>
<keyword evidence="3" id="KW-1185">Reference proteome</keyword>
<name>A0A9W6UYI7_9ACTN</name>
<sequence>MRRRNRCALHMDTGTGVPIATPTPCSDATCNAAKNGRPWKRDRDCPAGAGPVGRDEGRGGNTQRHRCMSA</sequence>
<comment type="caution">
    <text evidence="2">The sequence shown here is derived from an EMBL/GenBank/DDBJ whole genome shotgun (WGS) entry which is preliminary data.</text>
</comment>
<dbReference type="EMBL" id="BSRZ01000013">
    <property type="protein sequence ID" value="GLW66287.1"/>
    <property type="molecule type" value="Genomic_DNA"/>
</dbReference>
<evidence type="ECO:0000313" key="2">
    <source>
        <dbReference type="EMBL" id="GLW66287.1"/>
    </source>
</evidence>
<accession>A0A9W6UYI7</accession>
<gene>
    <name evidence="2" type="ORF">Arub01_45310</name>
</gene>
<evidence type="ECO:0000313" key="3">
    <source>
        <dbReference type="Proteomes" id="UP001165124"/>
    </source>
</evidence>
<dbReference type="AlphaFoldDB" id="A0A9W6UYI7"/>
<proteinExistence type="predicted"/>